<sequence length="130" mass="14654">MVISATADSFFTNEERNLRTARDVVLFAVVFFAVMAILPVGGVVLAWVFRDVGRVLEDEPRFAVRKWVLIGTSVLVTTEVGFRAGQVFEASPAGRPGWFDERAAYYCFVFAIEVTVVYVYVILRLSGWEY</sequence>
<dbReference type="AlphaFoldDB" id="A0AA39YBG1"/>
<dbReference type="Proteomes" id="UP001174936">
    <property type="component" value="Unassembled WGS sequence"/>
</dbReference>
<keyword evidence="1" id="KW-1133">Transmembrane helix</keyword>
<evidence type="ECO:0000313" key="2">
    <source>
        <dbReference type="EMBL" id="KAK0648432.1"/>
    </source>
</evidence>
<dbReference type="PANTHER" id="PTHR35184:SF1">
    <property type="entry name" value="INTEGRAL MEMBRANE PROTEIN"/>
    <property type="match status" value="1"/>
</dbReference>
<protein>
    <submittedName>
        <fullName evidence="2">Uncharacterized protein</fullName>
    </submittedName>
</protein>
<evidence type="ECO:0000256" key="1">
    <source>
        <dbReference type="SAM" id="Phobius"/>
    </source>
</evidence>
<dbReference type="EMBL" id="JAULSV010000003">
    <property type="protein sequence ID" value="KAK0648432.1"/>
    <property type="molecule type" value="Genomic_DNA"/>
</dbReference>
<name>A0AA39YBG1_9PEZI</name>
<gene>
    <name evidence="2" type="ORF">B0T16DRAFT_408190</name>
</gene>
<dbReference type="PANTHER" id="PTHR35184">
    <property type="entry name" value="YALI0C10208P"/>
    <property type="match status" value="1"/>
</dbReference>
<accession>A0AA39YBG1</accession>
<dbReference type="Pfam" id="PF11309">
    <property type="entry name" value="DUF3112"/>
    <property type="match status" value="1"/>
</dbReference>
<reference evidence="2" key="1">
    <citation type="submission" date="2023-06" db="EMBL/GenBank/DDBJ databases">
        <title>Genome-scale phylogeny and comparative genomics of the fungal order Sordariales.</title>
        <authorList>
            <consortium name="Lawrence Berkeley National Laboratory"/>
            <person name="Hensen N."/>
            <person name="Bonometti L."/>
            <person name="Westerberg I."/>
            <person name="Brannstrom I.O."/>
            <person name="Guillou S."/>
            <person name="Cros-Aarteil S."/>
            <person name="Calhoun S."/>
            <person name="Haridas S."/>
            <person name="Kuo A."/>
            <person name="Mondo S."/>
            <person name="Pangilinan J."/>
            <person name="Riley R."/>
            <person name="Labutti K."/>
            <person name="Andreopoulos B."/>
            <person name="Lipzen A."/>
            <person name="Chen C."/>
            <person name="Yanf M."/>
            <person name="Daum C."/>
            <person name="Ng V."/>
            <person name="Clum A."/>
            <person name="Steindorff A."/>
            <person name="Ohm R."/>
            <person name="Martin F."/>
            <person name="Silar P."/>
            <person name="Natvig D."/>
            <person name="Lalanne C."/>
            <person name="Gautier V."/>
            <person name="Ament-Velasquez S.L."/>
            <person name="Kruys A."/>
            <person name="Hutchinson M.I."/>
            <person name="Powell A.J."/>
            <person name="Barry K."/>
            <person name="Miller A.N."/>
            <person name="Grigoriev I.V."/>
            <person name="Debuchy R."/>
            <person name="Gladieux P."/>
            <person name="Thoren M.H."/>
            <person name="Johannesson H."/>
        </authorList>
    </citation>
    <scope>NUCLEOTIDE SEQUENCE</scope>
    <source>
        <strain evidence="2">SMH2532-1</strain>
    </source>
</reference>
<comment type="caution">
    <text evidence="2">The sequence shown here is derived from an EMBL/GenBank/DDBJ whole genome shotgun (WGS) entry which is preliminary data.</text>
</comment>
<feature type="transmembrane region" description="Helical" evidence="1">
    <location>
        <begin position="103"/>
        <end position="123"/>
    </location>
</feature>
<evidence type="ECO:0000313" key="3">
    <source>
        <dbReference type="Proteomes" id="UP001174936"/>
    </source>
</evidence>
<proteinExistence type="predicted"/>
<keyword evidence="1" id="KW-0812">Transmembrane</keyword>
<keyword evidence="1" id="KW-0472">Membrane</keyword>
<organism evidence="2 3">
    <name type="scientific">Cercophora newfieldiana</name>
    <dbReference type="NCBI Taxonomy" id="92897"/>
    <lineage>
        <taxon>Eukaryota</taxon>
        <taxon>Fungi</taxon>
        <taxon>Dikarya</taxon>
        <taxon>Ascomycota</taxon>
        <taxon>Pezizomycotina</taxon>
        <taxon>Sordariomycetes</taxon>
        <taxon>Sordariomycetidae</taxon>
        <taxon>Sordariales</taxon>
        <taxon>Lasiosphaeriaceae</taxon>
        <taxon>Cercophora</taxon>
    </lineage>
</organism>
<keyword evidence="3" id="KW-1185">Reference proteome</keyword>
<feature type="transmembrane region" description="Helical" evidence="1">
    <location>
        <begin position="24"/>
        <end position="49"/>
    </location>
</feature>
<dbReference type="InterPro" id="IPR021460">
    <property type="entry name" value="DUF3112"/>
</dbReference>